<accession>A0AAV3RBE8</accession>
<feature type="compositionally biased region" description="Basic residues" evidence="1">
    <location>
        <begin position="137"/>
        <end position="148"/>
    </location>
</feature>
<keyword evidence="3" id="KW-1185">Reference proteome</keyword>
<feature type="region of interest" description="Disordered" evidence="1">
    <location>
        <begin position="135"/>
        <end position="178"/>
    </location>
</feature>
<name>A0AAV3RBE8_LITER</name>
<dbReference type="AlphaFoldDB" id="A0AAV3RBE8"/>
<feature type="region of interest" description="Disordered" evidence="1">
    <location>
        <begin position="87"/>
        <end position="120"/>
    </location>
</feature>
<sequence>MKDTSIEINYKFSQTHSSVDATIAKILVEMSKAKIGGVSESRKKKRLRKEGVHVRHNVRDVNPSVEEVAVDSPRENQDDDDIVVVSSTTSRRRTRAIAAAPEKKRAALGAWGDADDSTEPDEAMDLEELERLVEKKKASKKSKGKAKRPSNDDLKGEVSGGEDIASAVRRQSKGKMKVNDDRNRINNRRIAKGVEDMSIDMSIGGVHFNSKENEARWNFVCARNILPERYLSEATMKNQTCMEIIEESGMLAISGDIGPH</sequence>
<proteinExistence type="predicted"/>
<dbReference type="EMBL" id="BAABME010008019">
    <property type="protein sequence ID" value="GAA0172218.1"/>
    <property type="molecule type" value="Genomic_DNA"/>
</dbReference>
<evidence type="ECO:0000313" key="2">
    <source>
        <dbReference type="EMBL" id="GAA0172218.1"/>
    </source>
</evidence>
<gene>
    <name evidence="2" type="ORF">LIER_26083</name>
</gene>
<protein>
    <submittedName>
        <fullName evidence="2">Uncharacterized protein</fullName>
    </submittedName>
</protein>
<reference evidence="2 3" key="1">
    <citation type="submission" date="2024-01" db="EMBL/GenBank/DDBJ databases">
        <title>The complete chloroplast genome sequence of Lithospermum erythrorhizon: insights into the phylogenetic relationship among Boraginaceae species and the maternal lineages of purple gromwells.</title>
        <authorList>
            <person name="Okada T."/>
            <person name="Watanabe K."/>
        </authorList>
    </citation>
    <scope>NUCLEOTIDE SEQUENCE [LARGE SCALE GENOMIC DNA]</scope>
</reference>
<evidence type="ECO:0000313" key="3">
    <source>
        <dbReference type="Proteomes" id="UP001454036"/>
    </source>
</evidence>
<evidence type="ECO:0000256" key="1">
    <source>
        <dbReference type="SAM" id="MobiDB-lite"/>
    </source>
</evidence>
<organism evidence="2 3">
    <name type="scientific">Lithospermum erythrorhizon</name>
    <name type="common">Purple gromwell</name>
    <name type="synonym">Lithospermum officinale var. erythrorhizon</name>
    <dbReference type="NCBI Taxonomy" id="34254"/>
    <lineage>
        <taxon>Eukaryota</taxon>
        <taxon>Viridiplantae</taxon>
        <taxon>Streptophyta</taxon>
        <taxon>Embryophyta</taxon>
        <taxon>Tracheophyta</taxon>
        <taxon>Spermatophyta</taxon>
        <taxon>Magnoliopsida</taxon>
        <taxon>eudicotyledons</taxon>
        <taxon>Gunneridae</taxon>
        <taxon>Pentapetalae</taxon>
        <taxon>asterids</taxon>
        <taxon>lamiids</taxon>
        <taxon>Boraginales</taxon>
        <taxon>Boraginaceae</taxon>
        <taxon>Boraginoideae</taxon>
        <taxon>Lithospermeae</taxon>
        <taxon>Lithospermum</taxon>
    </lineage>
</organism>
<dbReference type="Proteomes" id="UP001454036">
    <property type="component" value="Unassembled WGS sequence"/>
</dbReference>
<comment type="caution">
    <text evidence="2">The sequence shown here is derived from an EMBL/GenBank/DDBJ whole genome shotgun (WGS) entry which is preliminary data.</text>
</comment>